<dbReference type="RefSeq" id="XP_004359357.1">
    <property type="nucleotide sequence ID" value="XM_004359300.1"/>
</dbReference>
<dbReference type="KEGG" id="dfa:DFA_01393"/>
<evidence type="ECO:0000313" key="2">
    <source>
        <dbReference type="EMBL" id="EGG21507.1"/>
    </source>
</evidence>
<organism evidence="2 3">
    <name type="scientific">Cavenderia fasciculata</name>
    <name type="common">Slime mold</name>
    <name type="synonym">Dictyostelium fasciculatum</name>
    <dbReference type="NCBI Taxonomy" id="261658"/>
    <lineage>
        <taxon>Eukaryota</taxon>
        <taxon>Amoebozoa</taxon>
        <taxon>Evosea</taxon>
        <taxon>Eumycetozoa</taxon>
        <taxon>Dictyostelia</taxon>
        <taxon>Acytosteliales</taxon>
        <taxon>Cavenderiaceae</taxon>
        <taxon>Cavenderia</taxon>
    </lineage>
</organism>
<feature type="transmembrane region" description="Helical" evidence="1">
    <location>
        <begin position="343"/>
        <end position="362"/>
    </location>
</feature>
<dbReference type="GeneID" id="14872996"/>
<keyword evidence="3" id="KW-1185">Reference proteome</keyword>
<dbReference type="AlphaFoldDB" id="F4PSH7"/>
<evidence type="ECO:0000256" key="1">
    <source>
        <dbReference type="SAM" id="Phobius"/>
    </source>
</evidence>
<keyword evidence="1" id="KW-0812">Transmembrane</keyword>
<dbReference type="Proteomes" id="UP000007797">
    <property type="component" value="Unassembled WGS sequence"/>
</dbReference>
<feature type="transmembrane region" description="Helical" evidence="1">
    <location>
        <begin position="28"/>
        <end position="47"/>
    </location>
</feature>
<gene>
    <name evidence="2" type="ORF">DFA_01393</name>
</gene>
<keyword evidence="1" id="KW-0472">Membrane</keyword>
<dbReference type="EMBL" id="GL883010">
    <property type="protein sequence ID" value="EGG21507.1"/>
    <property type="molecule type" value="Genomic_DNA"/>
</dbReference>
<reference evidence="3" key="1">
    <citation type="journal article" date="2011" name="Genome Res.">
        <title>Phylogeny-wide analysis of social amoeba genomes highlights ancient origins for complex intercellular communication.</title>
        <authorList>
            <person name="Heidel A.J."/>
            <person name="Lawal H.M."/>
            <person name="Felder M."/>
            <person name="Schilde C."/>
            <person name="Helps N.R."/>
            <person name="Tunggal B."/>
            <person name="Rivero F."/>
            <person name="John U."/>
            <person name="Schleicher M."/>
            <person name="Eichinger L."/>
            <person name="Platzer M."/>
            <person name="Noegel A.A."/>
            <person name="Schaap P."/>
            <person name="Gloeckner G."/>
        </authorList>
    </citation>
    <scope>NUCLEOTIDE SEQUENCE [LARGE SCALE GENOMIC DNA]</scope>
    <source>
        <strain evidence="3">SH3</strain>
    </source>
</reference>
<accession>F4PSH7</accession>
<evidence type="ECO:0000313" key="3">
    <source>
        <dbReference type="Proteomes" id="UP000007797"/>
    </source>
</evidence>
<sequence>MISLQRVRIRPCPITPQTIYPSIHLSTIYLYILYTLVISSIVCLIGSSPSFVLAQQSDCTIGGWTADNCDSTQYTFNQALVTFNNTVLNIPLGVVLYFNGDVTIENTVSLTLNCKAQAKTGGIPSSSTDCVQISTSDGLFTYGITDATVNFDLTQNNNQAGVDFTHSIRTISANEIAPLPETVSYSGVFFTTNLNYNESGMVCTAYPFGFSIDIYCKDGDSLSKSMMVNVSSNCQDCLSKTVGSFIYDLSLITDDKSVTTRFLPIANNRFEYRIKVYPTFTSDNPYNVLSDFVHAARDYKTGNDATQASYDQSLVIYVNGLVVNENGTSHNIPDDSESKANNVLTTGSMILSFIFIITFSLLL</sequence>
<protein>
    <submittedName>
        <fullName evidence="2">Uncharacterized protein</fullName>
    </submittedName>
</protein>
<name>F4PSH7_CACFS</name>
<keyword evidence="1" id="KW-1133">Transmembrane helix</keyword>
<proteinExistence type="predicted"/>
<dbReference type="OrthoDB" id="24212at2759"/>